<comment type="caution">
    <text evidence="3">The sequence shown here is derived from an EMBL/GenBank/DDBJ whole genome shotgun (WGS) entry which is preliminary data.</text>
</comment>
<dbReference type="PANTHER" id="PTHR47584:SF14">
    <property type="entry name" value="L10-INTERACTING MYB DOMAIN-CONTAINING PROTEIN-LIKE"/>
    <property type="match status" value="1"/>
</dbReference>
<evidence type="ECO:0000313" key="3">
    <source>
        <dbReference type="EMBL" id="KAK4566574.1"/>
    </source>
</evidence>
<evidence type="ECO:0000259" key="2">
    <source>
        <dbReference type="Pfam" id="PF12776"/>
    </source>
</evidence>
<protein>
    <recommendedName>
        <fullName evidence="2">Myb/SANT-like domain-containing protein</fullName>
    </recommendedName>
</protein>
<name>A0AAN7ID68_QUERU</name>
<dbReference type="EMBL" id="JAXUIC010000010">
    <property type="protein sequence ID" value="KAK4566574.1"/>
    <property type="molecule type" value="Genomic_DNA"/>
</dbReference>
<feature type="region of interest" description="Disordered" evidence="1">
    <location>
        <begin position="23"/>
        <end position="47"/>
    </location>
</feature>
<proteinExistence type="predicted"/>
<dbReference type="PANTHER" id="PTHR47584">
    <property type="match status" value="1"/>
</dbReference>
<feature type="compositionally biased region" description="Low complexity" evidence="1">
    <location>
        <begin position="23"/>
        <end position="36"/>
    </location>
</feature>
<dbReference type="AlphaFoldDB" id="A0AAN7ID68"/>
<dbReference type="InterPro" id="IPR024752">
    <property type="entry name" value="Myb/SANT-like_dom"/>
</dbReference>
<sequence length="344" mass="38025">MDASLPSSSTSLVHVRASASSSACSSASSSASSSDSSPHRVPFLMSDDEEKKWPKAVEKHFIDILLEEDAKGNMPQGQFKTGTWTAVMNEFNKRANKNYTKPQLTQKYQRMKQRHRLFSQLIARTGMGWDPISNTVTASEEAWAAAFAVNHKFKEFKKKGVRHYDLLGMLFNSNTATGFLQMSSAQPAPNSDEERELDAAFLSEGVHVNVNFDCPEVSVEELATPSEAQSRRQAEKRPAEPSSSSGKRKKGHSLESMTEAIWGFTEMRNRGGKKSNTAKSGVGADSEHSITAAITLLNEHTDVDHVTYCKVVQELHNSKSRAAFFAMTVDRRRAWIDFVGGGLQ</sequence>
<gene>
    <name evidence="3" type="ORF">RGQ29_002731</name>
</gene>
<reference evidence="3 4" key="1">
    <citation type="journal article" date="2023" name="G3 (Bethesda)">
        <title>A haplotype-resolved chromosome-scale genome for Quercus rubra L. provides insights into the genetics of adaptive traits for red oak species.</title>
        <authorList>
            <person name="Kapoor B."/>
            <person name="Jenkins J."/>
            <person name="Schmutz J."/>
            <person name="Zhebentyayeva T."/>
            <person name="Kuelheim C."/>
            <person name="Coggeshall M."/>
            <person name="Heim C."/>
            <person name="Lasky J.R."/>
            <person name="Leites L."/>
            <person name="Islam-Faridi N."/>
            <person name="Romero-Severson J."/>
            <person name="DeLeo V.L."/>
            <person name="Lucas S.M."/>
            <person name="Lazic D."/>
            <person name="Gailing O."/>
            <person name="Carlson J."/>
            <person name="Staton M."/>
        </authorList>
    </citation>
    <scope>NUCLEOTIDE SEQUENCE [LARGE SCALE GENOMIC DNA]</scope>
    <source>
        <strain evidence="3">Pseudo-F2</strain>
    </source>
</reference>
<keyword evidence="4" id="KW-1185">Reference proteome</keyword>
<accession>A0AAN7ID68</accession>
<organism evidence="3 4">
    <name type="scientific">Quercus rubra</name>
    <name type="common">Northern red oak</name>
    <name type="synonym">Quercus borealis</name>
    <dbReference type="NCBI Taxonomy" id="3512"/>
    <lineage>
        <taxon>Eukaryota</taxon>
        <taxon>Viridiplantae</taxon>
        <taxon>Streptophyta</taxon>
        <taxon>Embryophyta</taxon>
        <taxon>Tracheophyta</taxon>
        <taxon>Spermatophyta</taxon>
        <taxon>Magnoliopsida</taxon>
        <taxon>eudicotyledons</taxon>
        <taxon>Gunneridae</taxon>
        <taxon>Pentapetalae</taxon>
        <taxon>rosids</taxon>
        <taxon>fabids</taxon>
        <taxon>Fagales</taxon>
        <taxon>Fagaceae</taxon>
        <taxon>Quercus</taxon>
    </lineage>
</organism>
<evidence type="ECO:0000256" key="1">
    <source>
        <dbReference type="SAM" id="MobiDB-lite"/>
    </source>
</evidence>
<dbReference type="Pfam" id="PF12776">
    <property type="entry name" value="Myb_DNA-bind_3"/>
    <property type="match status" value="1"/>
</dbReference>
<feature type="compositionally biased region" description="Basic and acidic residues" evidence="1">
    <location>
        <begin position="229"/>
        <end position="239"/>
    </location>
</feature>
<feature type="domain" description="Myb/SANT-like" evidence="2">
    <location>
        <begin position="52"/>
        <end position="145"/>
    </location>
</feature>
<dbReference type="InterPro" id="IPR045026">
    <property type="entry name" value="LIMYB"/>
</dbReference>
<dbReference type="Proteomes" id="UP001324115">
    <property type="component" value="Unassembled WGS sequence"/>
</dbReference>
<evidence type="ECO:0000313" key="4">
    <source>
        <dbReference type="Proteomes" id="UP001324115"/>
    </source>
</evidence>
<feature type="region of interest" description="Disordered" evidence="1">
    <location>
        <begin position="221"/>
        <end position="285"/>
    </location>
</feature>